<dbReference type="RefSeq" id="WP_201275577.1">
    <property type="nucleotide sequence ID" value="NZ_JACVDA010000011.1"/>
</dbReference>
<dbReference type="PANTHER" id="PTHR42776:SF27">
    <property type="entry name" value="DIPEPTIDYL PEPTIDASE FAMILY MEMBER 6"/>
    <property type="match status" value="1"/>
</dbReference>
<keyword evidence="1" id="KW-0378">Hydrolase</keyword>
<comment type="caution">
    <text evidence="3">The sequence shown here is derived from an EMBL/GenBank/DDBJ whole genome shotgun (WGS) entry which is preliminary data.</text>
</comment>
<evidence type="ECO:0000313" key="3">
    <source>
        <dbReference type="EMBL" id="MBK1468617.1"/>
    </source>
</evidence>
<dbReference type="SUPFAM" id="SSF82171">
    <property type="entry name" value="DPP6 N-terminal domain-like"/>
    <property type="match status" value="1"/>
</dbReference>
<reference evidence="3 4" key="1">
    <citation type="submission" date="2020-09" db="EMBL/GenBank/DDBJ databases">
        <title>Parvimonas S3374 sp. nov.</title>
        <authorList>
            <person name="Buhl M."/>
        </authorList>
    </citation>
    <scope>NUCLEOTIDE SEQUENCE [LARGE SCALE GENOMIC DNA]</scope>
    <source>
        <strain evidence="3 4">S3374</strain>
    </source>
</reference>
<feature type="domain" description="Peptidase S9 prolyl oligopeptidase catalytic" evidence="2">
    <location>
        <begin position="451"/>
        <end position="660"/>
    </location>
</feature>
<dbReference type="EMBL" id="JACVDA010000011">
    <property type="protein sequence ID" value="MBK1468617.1"/>
    <property type="molecule type" value="Genomic_DNA"/>
</dbReference>
<dbReference type="PANTHER" id="PTHR42776">
    <property type="entry name" value="SERINE PEPTIDASE S9 FAMILY MEMBER"/>
    <property type="match status" value="1"/>
</dbReference>
<evidence type="ECO:0000256" key="1">
    <source>
        <dbReference type="ARBA" id="ARBA00022801"/>
    </source>
</evidence>
<dbReference type="Gene3D" id="3.40.50.1820">
    <property type="entry name" value="alpha/beta hydrolase"/>
    <property type="match status" value="1"/>
</dbReference>
<gene>
    <name evidence="3" type="ORF">IBJ83_04715</name>
</gene>
<dbReference type="InterPro" id="IPR001375">
    <property type="entry name" value="Peptidase_S9_cat"/>
</dbReference>
<evidence type="ECO:0000313" key="4">
    <source>
        <dbReference type="Proteomes" id="UP000823123"/>
    </source>
</evidence>
<dbReference type="Proteomes" id="UP000823123">
    <property type="component" value="Unassembled WGS sequence"/>
</dbReference>
<sequence length="660" mass="76427">MKSIKIDEFKNFKFLGNLHLSKNEKNLFYTVSNMNLEKNSYEHRIYKMDLETKKSFVFTNGAKESSFVELSDGSILFAGDRENKKDDSDTTKFYRICPCGGEAVLDFTVPALVNKIKQINDDEFLVLANFNRTKELEKIEKETKKEEKNKENLYDDSKDYLVATEIPFWGNNIGFTNEDRSRLYYFNKKTFELIPLSDDITDIYGLELNEDKTKAVFIATSFTGRMPLVNEVKILDIKSKAVEVLAKDYSFAYANFIDSENIITIATDMKEYGLNENSNIYIINTKEKSFKKIVNDNFDMCMYNSVGTDMRLTGGKSTLVKDGFMYFINTEVNSSYIYRIDKDGNLERLNEKSGSIDCIDISKDGKIYAIALKDSNLQDIYEISKEEENRISFHNDTTEYSISEVEEINFTNDGIGFIGYVMKPTDYDPNKKYPGVLHVHGGPKTVFGKVFHHEMQFLANNGYFVFFTNPRGSDGRGKEFADIRGKYGEIDFDDLMKFTDAVIKNYPALDEERLAIMGGSYGGFMTNWAIGHTNRFKAACSQRSIANMTTEFLLTDIGYYFIDDQISATPWNNYEKLWYHSPLKYANKAQTPTLFIHSDEDYRCWIPEGIQMFTALKYHDVPARLVMFKGENHELSRSGRPMHRIRRLKEIFDWFENYLK</sequence>
<dbReference type="SUPFAM" id="SSF53474">
    <property type="entry name" value="alpha/beta-Hydrolases"/>
    <property type="match status" value="1"/>
</dbReference>
<keyword evidence="4" id="KW-1185">Reference proteome</keyword>
<evidence type="ECO:0000259" key="2">
    <source>
        <dbReference type="Pfam" id="PF00326"/>
    </source>
</evidence>
<organism evidence="3 4">
    <name type="scientific">Parvimonas parva</name>
    <dbReference type="NCBI Taxonomy" id="2769485"/>
    <lineage>
        <taxon>Bacteria</taxon>
        <taxon>Bacillati</taxon>
        <taxon>Bacillota</taxon>
        <taxon>Tissierellia</taxon>
        <taxon>Tissierellales</taxon>
        <taxon>Peptoniphilaceae</taxon>
        <taxon>Parvimonas</taxon>
    </lineage>
</organism>
<proteinExistence type="predicted"/>
<name>A0ABS1CB59_9FIRM</name>
<protein>
    <submittedName>
        <fullName evidence="3">S9 family peptidase</fullName>
    </submittedName>
</protein>
<dbReference type="Pfam" id="PF00326">
    <property type="entry name" value="Peptidase_S9"/>
    <property type="match status" value="1"/>
</dbReference>
<dbReference type="InterPro" id="IPR029058">
    <property type="entry name" value="AB_hydrolase_fold"/>
</dbReference>
<accession>A0ABS1CB59</accession>